<evidence type="ECO:0000313" key="2">
    <source>
        <dbReference type="EMBL" id="ARM71095.1"/>
    </source>
</evidence>
<dbReference type="Proteomes" id="UP000225564">
    <property type="component" value="Segment"/>
</dbReference>
<protein>
    <submittedName>
        <fullName evidence="2">Uncharacterized protein</fullName>
    </submittedName>
</protein>
<reference evidence="2 3" key="1">
    <citation type="submission" date="2017-02" db="EMBL/GenBank/DDBJ databases">
        <title>Comeplete genome sequence of Bacteriophage pVco-5, that infects Vibrio corallilyticus.</title>
        <authorList>
            <person name="Kim H.J."/>
            <person name="Park S.C."/>
        </authorList>
    </citation>
    <scope>NUCLEOTIDE SEQUENCE [LARGE SCALE GENOMIC DNA]</scope>
</reference>
<sequence length="163" mass="17938">MKITLTYEEAVAYVLASDDFSHFGDGTEVVIEGFESTTPVVEEKPEEKPQRRKRRTRKQIEAEKAAQEPVNSQEELDAIAQEVDAELEADSSNTSTDSEGESSSTEEHAPSVQRTEAEQQQLDMVDEVIAEADAAEAEEALTQPALVEQEVNEVIDADAPLFP</sequence>
<feature type="region of interest" description="Disordered" evidence="1">
    <location>
        <begin position="33"/>
        <end position="120"/>
    </location>
</feature>
<gene>
    <name evidence="2" type="ORF">pVco5_106</name>
</gene>
<organism evidence="2 3">
    <name type="scientific">Vibrio phage pVco-5</name>
    <dbReference type="NCBI Taxonomy" id="1965485"/>
    <lineage>
        <taxon>Viruses</taxon>
        <taxon>Duplodnaviria</taxon>
        <taxon>Heunggongvirae</taxon>
        <taxon>Uroviricota</taxon>
        <taxon>Caudoviricetes</taxon>
        <taxon>Schitoviridae</taxon>
        <taxon>Vicoquintavirus</taxon>
        <taxon>Vicoquintavirus Pvco5</taxon>
    </lineage>
</organism>
<keyword evidence="3" id="KW-1185">Reference proteome</keyword>
<feature type="compositionally biased region" description="Low complexity" evidence="1">
    <location>
        <begin position="91"/>
        <end position="103"/>
    </location>
</feature>
<evidence type="ECO:0000313" key="3">
    <source>
        <dbReference type="Proteomes" id="UP000225564"/>
    </source>
</evidence>
<proteinExistence type="predicted"/>
<evidence type="ECO:0000256" key="1">
    <source>
        <dbReference type="SAM" id="MobiDB-lite"/>
    </source>
</evidence>
<name>A0A1W6JV35_9CAUD</name>
<accession>A0A1W6JV35</accession>
<dbReference type="EMBL" id="KY612839">
    <property type="protein sequence ID" value="ARM71095.1"/>
    <property type="molecule type" value="Genomic_DNA"/>
</dbReference>